<feature type="domain" description="DUF4424" evidence="2">
    <location>
        <begin position="23"/>
        <end position="313"/>
    </location>
</feature>
<dbReference type="EMBL" id="WWCN01000005">
    <property type="protein sequence ID" value="MYM22992.1"/>
    <property type="molecule type" value="Genomic_DNA"/>
</dbReference>
<accession>A0A6L8KAU7</accession>
<feature type="signal peptide" evidence="1">
    <location>
        <begin position="1"/>
        <end position="21"/>
    </location>
</feature>
<dbReference type="RefSeq" id="WP_161006488.1">
    <property type="nucleotide sequence ID" value="NZ_WWCN01000005.1"/>
</dbReference>
<gene>
    <name evidence="3" type="ORF">GTP46_10080</name>
</gene>
<keyword evidence="1" id="KW-0732">Signal</keyword>
<evidence type="ECO:0000256" key="1">
    <source>
        <dbReference type="SAM" id="SignalP"/>
    </source>
</evidence>
<dbReference type="Proteomes" id="UP000479335">
    <property type="component" value="Unassembled WGS sequence"/>
</dbReference>
<organism evidence="3 4">
    <name type="scientific">Duganella flavida</name>
    <dbReference type="NCBI Taxonomy" id="2692175"/>
    <lineage>
        <taxon>Bacteria</taxon>
        <taxon>Pseudomonadati</taxon>
        <taxon>Pseudomonadota</taxon>
        <taxon>Betaproteobacteria</taxon>
        <taxon>Burkholderiales</taxon>
        <taxon>Oxalobacteraceae</taxon>
        <taxon>Telluria group</taxon>
        <taxon>Duganella</taxon>
    </lineage>
</organism>
<sequence>MKKFWKVLPWLTTWVAGAALAVDVSPRVAVGGVIVTDSSAPKLVGEKLTLSPARVEAITVFQHDDGTSVTARMAFRSPVFGWDPEQAQDYRNIGPVEALEIKANGIPVSARLRQKALLDGRDITYQLRQAALSDEQIFRSFGDAETVAGVDLEPSQMAALKKLGALSGKLPAWKVAETSDWQQIFPAARQTTIEHRYQPLRGHAYATYGQHSGLTPDDIPVSSLGLNDEACLSEGAGKAVTARIRALLRQGAREVYVELHDIEYLIGKSAPIADFTLDIVKLHPDQIVSLCFPGKPVRINDNTLRFSLHHSTPPSRVIVNFYSISSTY</sequence>
<keyword evidence="4" id="KW-1185">Reference proteome</keyword>
<evidence type="ECO:0000313" key="4">
    <source>
        <dbReference type="Proteomes" id="UP000479335"/>
    </source>
</evidence>
<proteinExistence type="predicted"/>
<dbReference type="InterPro" id="IPR025538">
    <property type="entry name" value="DUF4424"/>
</dbReference>
<dbReference type="Pfam" id="PF14415">
    <property type="entry name" value="DUF4424"/>
    <property type="match status" value="1"/>
</dbReference>
<name>A0A6L8KAU7_9BURK</name>
<comment type="caution">
    <text evidence="3">The sequence shown here is derived from an EMBL/GenBank/DDBJ whole genome shotgun (WGS) entry which is preliminary data.</text>
</comment>
<evidence type="ECO:0000259" key="2">
    <source>
        <dbReference type="Pfam" id="PF14415"/>
    </source>
</evidence>
<reference evidence="3 4" key="1">
    <citation type="submission" date="2019-12" db="EMBL/GenBank/DDBJ databases">
        <title>Novel species isolated from a subtropical stream in China.</title>
        <authorList>
            <person name="Lu H."/>
        </authorList>
    </citation>
    <scope>NUCLEOTIDE SEQUENCE [LARGE SCALE GENOMIC DNA]</scope>
    <source>
        <strain evidence="3 4">FT135W</strain>
    </source>
</reference>
<protein>
    <submittedName>
        <fullName evidence="3">DUF4424 domain-containing protein</fullName>
    </submittedName>
</protein>
<feature type="chain" id="PRO_5026782414" evidence="1">
    <location>
        <begin position="22"/>
        <end position="328"/>
    </location>
</feature>
<evidence type="ECO:0000313" key="3">
    <source>
        <dbReference type="EMBL" id="MYM22992.1"/>
    </source>
</evidence>
<dbReference type="AlphaFoldDB" id="A0A6L8KAU7"/>